<dbReference type="InterPro" id="IPR019776">
    <property type="entry name" value="Flagellar_basal_body_rod_CS"/>
</dbReference>
<evidence type="ECO:0000256" key="2">
    <source>
        <dbReference type="ARBA" id="ARBA00009677"/>
    </source>
</evidence>
<name>A0A1W1X1V5_9CLOT</name>
<keyword evidence="4 6" id="KW-0975">Bacterial flagellum</keyword>
<feature type="compositionally biased region" description="Basic and acidic residues" evidence="7">
    <location>
        <begin position="62"/>
        <end position="73"/>
    </location>
</feature>
<evidence type="ECO:0000256" key="6">
    <source>
        <dbReference type="PIRNR" id="PIRNR002889"/>
    </source>
</evidence>
<evidence type="ECO:0000259" key="8">
    <source>
        <dbReference type="Pfam" id="PF00460"/>
    </source>
</evidence>
<gene>
    <name evidence="9" type="ORF">SAMN02745134_00450</name>
</gene>
<evidence type="ECO:0000313" key="9">
    <source>
        <dbReference type="EMBL" id="SMC17885.1"/>
    </source>
</evidence>
<feature type="domain" description="Flagellar basal body rod protein N-terminal" evidence="8">
    <location>
        <begin position="20"/>
        <end position="44"/>
    </location>
</feature>
<comment type="subcellular location">
    <subcellularLocation>
        <location evidence="1 6">Bacterial flagellum basal body</location>
    </subcellularLocation>
</comment>
<evidence type="ECO:0000256" key="1">
    <source>
        <dbReference type="ARBA" id="ARBA00004117"/>
    </source>
</evidence>
<dbReference type="InterPro" id="IPR001444">
    <property type="entry name" value="Flag_bb_rod_N"/>
</dbReference>
<proteinExistence type="inferred from homology"/>
<dbReference type="Proteomes" id="UP000192468">
    <property type="component" value="Unassembled WGS sequence"/>
</dbReference>
<evidence type="ECO:0000256" key="3">
    <source>
        <dbReference type="ARBA" id="ARBA00014376"/>
    </source>
</evidence>
<comment type="subunit">
    <text evidence="6">The basal body constitutes a major portion of the flagellar organelle and consists of a number of rings mounted on a central rod.</text>
</comment>
<dbReference type="OrthoDB" id="9792068at2"/>
<dbReference type="GO" id="GO:0030694">
    <property type="term" value="C:bacterial-type flagellum basal body, rod"/>
    <property type="evidence" value="ECO:0007669"/>
    <property type="project" value="InterPro"/>
</dbReference>
<evidence type="ECO:0000256" key="7">
    <source>
        <dbReference type="SAM" id="MobiDB-lite"/>
    </source>
</evidence>
<keyword evidence="9" id="KW-0966">Cell projection</keyword>
<dbReference type="InterPro" id="IPR006300">
    <property type="entry name" value="FlgB"/>
</dbReference>
<feature type="region of interest" description="Disordered" evidence="7">
    <location>
        <begin position="58"/>
        <end position="97"/>
    </location>
</feature>
<keyword evidence="10" id="KW-1185">Reference proteome</keyword>
<evidence type="ECO:0000256" key="4">
    <source>
        <dbReference type="ARBA" id="ARBA00023143"/>
    </source>
</evidence>
<organism evidence="9 10">
    <name type="scientific">Clostridium acidisoli DSM 12555</name>
    <dbReference type="NCBI Taxonomy" id="1121291"/>
    <lineage>
        <taxon>Bacteria</taxon>
        <taxon>Bacillati</taxon>
        <taxon>Bacillota</taxon>
        <taxon>Clostridia</taxon>
        <taxon>Eubacteriales</taxon>
        <taxon>Clostridiaceae</taxon>
        <taxon>Clostridium</taxon>
    </lineage>
</organism>
<protein>
    <recommendedName>
        <fullName evidence="3 6">Flagellar basal body rod protein FlgB</fullName>
    </recommendedName>
</protein>
<dbReference type="NCBIfam" id="NF009266">
    <property type="entry name" value="PRK12623.1"/>
    <property type="match status" value="1"/>
</dbReference>
<accession>A0A1W1X1V5</accession>
<comment type="function">
    <text evidence="5 6">Structural component of flagellum, the bacterial motility apparatus. Part of the rod structure of flagellar basal body.</text>
</comment>
<dbReference type="STRING" id="1121291.SAMN02745134_00450"/>
<keyword evidence="9" id="KW-0969">Cilium</keyword>
<dbReference type="RefSeq" id="WP_084113637.1">
    <property type="nucleotide sequence ID" value="NZ_FWXH01000002.1"/>
</dbReference>
<evidence type="ECO:0000256" key="5">
    <source>
        <dbReference type="ARBA" id="ARBA00024934"/>
    </source>
</evidence>
<dbReference type="PROSITE" id="PS00588">
    <property type="entry name" value="FLAGELLA_BB_ROD"/>
    <property type="match status" value="1"/>
</dbReference>
<dbReference type="Pfam" id="PF00460">
    <property type="entry name" value="Flg_bb_rod"/>
    <property type="match status" value="1"/>
</dbReference>
<reference evidence="9 10" key="1">
    <citation type="submission" date="2017-04" db="EMBL/GenBank/DDBJ databases">
        <authorList>
            <person name="Afonso C.L."/>
            <person name="Miller P.J."/>
            <person name="Scott M.A."/>
            <person name="Spackman E."/>
            <person name="Goraichik I."/>
            <person name="Dimitrov K.M."/>
            <person name="Suarez D.L."/>
            <person name="Swayne D.E."/>
        </authorList>
    </citation>
    <scope>NUCLEOTIDE SEQUENCE [LARGE SCALE GENOMIC DNA]</scope>
    <source>
        <strain evidence="9 10">DSM 12555</strain>
    </source>
</reference>
<sequence>MSINNSISQSSSTYDLIKQALNASSIRGNTISNNIANINTADYKRKYVTFEDTLNDSMDNITMKKDNPKHLDDGNGYGTISVKEDDSSSMKSDGNNVDIDAEMSNQAQNTLMYEALSSQASSRIAMRKLVITGGGN</sequence>
<dbReference type="EMBL" id="FWXH01000002">
    <property type="protein sequence ID" value="SMC17885.1"/>
    <property type="molecule type" value="Genomic_DNA"/>
</dbReference>
<dbReference type="PIRSF" id="PIRSF002889">
    <property type="entry name" value="Rod_FlgB"/>
    <property type="match status" value="1"/>
</dbReference>
<dbReference type="GO" id="GO:0071973">
    <property type="term" value="P:bacterial-type flagellum-dependent cell motility"/>
    <property type="evidence" value="ECO:0007669"/>
    <property type="project" value="InterPro"/>
</dbReference>
<keyword evidence="9" id="KW-0282">Flagellum</keyword>
<comment type="similarity">
    <text evidence="2 6">Belongs to the flagella basal body rod proteins family.</text>
</comment>
<dbReference type="NCBIfam" id="TIGR01396">
    <property type="entry name" value="FlgB"/>
    <property type="match status" value="1"/>
</dbReference>
<dbReference type="AlphaFoldDB" id="A0A1W1X1V5"/>
<evidence type="ECO:0000313" key="10">
    <source>
        <dbReference type="Proteomes" id="UP000192468"/>
    </source>
</evidence>